<feature type="active site" evidence="3">
    <location>
        <position position="92"/>
    </location>
</feature>
<dbReference type="InterPro" id="IPR033121">
    <property type="entry name" value="PEPTIDASE_A1"/>
</dbReference>
<keyword evidence="5" id="KW-0732">Signal</keyword>
<reference evidence="7 8" key="1">
    <citation type="submission" date="2012-10" db="EMBL/GenBank/DDBJ databases">
        <title>Genome sequencing and analysis of entomopathogenic fungi Beauveria bassiana D1-5.</title>
        <authorList>
            <person name="Li Q."/>
            <person name="Wang L."/>
            <person name="Zhang Z."/>
            <person name="Wang Q."/>
            <person name="Ren J."/>
            <person name="Wang M."/>
            <person name="Xu W."/>
            <person name="Wang J."/>
            <person name="Lu Y."/>
            <person name="Du Q."/>
            <person name="Sun Z."/>
        </authorList>
    </citation>
    <scope>NUCLEOTIDE SEQUENCE [LARGE SCALE GENOMIC DNA]</scope>
    <source>
        <strain evidence="7 8">D1-5</strain>
    </source>
</reference>
<dbReference type="GO" id="GO:0006508">
    <property type="term" value="P:proteolysis"/>
    <property type="evidence" value="ECO:0007669"/>
    <property type="project" value="UniProtKB-KW"/>
</dbReference>
<dbReference type="PANTHER" id="PTHR47966:SF51">
    <property type="entry name" value="BETA-SITE APP-CLEAVING ENZYME, ISOFORM A-RELATED"/>
    <property type="match status" value="1"/>
</dbReference>
<dbReference type="InterPro" id="IPR034164">
    <property type="entry name" value="Pepsin-like_dom"/>
</dbReference>
<dbReference type="InterPro" id="IPR001461">
    <property type="entry name" value="Aspartic_peptidase_A1"/>
</dbReference>
<dbReference type="PROSITE" id="PS51767">
    <property type="entry name" value="PEPTIDASE_A1"/>
    <property type="match status" value="1"/>
</dbReference>
<dbReference type="AlphaFoldDB" id="A0A0A2VXY8"/>
<accession>A0A0A2VXY8</accession>
<dbReference type="OrthoDB" id="771136at2759"/>
<evidence type="ECO:0000313" key="7">
    <source>
        <dbReference type="EMBL" id="KGQ05604.1"/>
    </source>
</evidence>
<evidence type="ECO:0000313" key="8">
    <source>
        <dbReference type="Proteomes" id="UP000030106"/>
    </source>
</evidence>
<feature type="signal peptide" evidence="5">
    <location>
        <begin position="1"/>
        <end position="17"/>
    </location>
</feature>
<comment type="similarity">
    <text evidence="1 4">Belongs to the peptidase A1 family.</text>
</comment>
<dbReference type="Proteomes" id="UP000030106">
    <property type="component" value="Unassembled WGS sequence"/>
</dbReference>
<evidence type="ECO:0000256" key="1">
    <source>
        <dbReference type="ARBA" id="ARBA00007447"/>
    </source>
</evidence>
<evidence type="ECO:0000259" key="6">
    <source>
        <dbReference type="PROSITE" id="PS51767"/>
    </source>
</evidence>
<organism evidence="7 8">
    <name type="scientific">Beauveria bassiana D1-5</name>
    <dbReference type="NCBI Taxonomy" id="1245745"/>
    <lineage>
        <taxon>Eukaryota</taxon>
        <taxon>Fungi</taxon>
        <taxon>Dikarya</taxon>
        <taxon>Ascomycota</taxon>
        <taxon>Pezizomycotina</taxon>
        <taxon>Sordariomycetes</taxon>
        <taxon>Hypocreomycetidae</taxon>
        <taxon>Hypocreales</taxon>
        <taxon>Cordycipitaceae</taxon>
        <taxon>Beauveria</taxon>
    </lineage>
</organism>
<keyword evidence="4" id="KW-0645">Protease</keyword>
<dbReference type="InterPro" id="IPR001969">
    <property type="entry name" value="Aspartic_peptidase_AS"/>
</dbReference>
<sequence>MHFSALVALTTATSVLASPVQQQSGIATLQLKQVNRAKSASEIAEHSKARIASFGAGGDKATGPKSGPAENLVVSYVANVTVGSGTYELIVDTGSSNTWIGADKAYKPGPNSKDTGHSVQVGYGSGGFYGEEYLDTVTIAGLSVSGQGVGVASYSRGFSHGVDGIFGVGPVALTKNTVADEATVPTFLNNLFKKSLIPEEVFSVYFHPETGGDSNDVNGELTFGGVDSTKFSGQISYVPTQKSGGAAPFWGVSASFQYGSKKLGNTNAGIVDTGTTLIALPDAAYKAFLTASGGAYDQATQFVRYSKKPTSSFSITLGSTTYTLTPDQYLVPKDQYANLEGFNPSYYYAWIGDGGSGVDEYGNAVPDAVIGQKFLEHYYSVYDTTNSRVGFAKAV</sequence>
<evidence type="ECO:0000256" key="3">
    <source>
        <dbReference type="PIRSR" id="PIRSR601461-1"/>
    </source>
</evidence>
<feature type="domain" description="Peptidase A1" evidence="6">
    <location>
        <begin position="76"/>
        <end position="392"/>
    </location>
</feature>
<dbReference type="EMBL" id="ANFO01000933">
    <property type="protein sequence ID" value="KGQ05604.1"/>
    <property type="molecule type" value="Genomic_DNA"/>
</dbReference>
<dbReference type="Pfam" id="PF00026">
    <property type="entry name" value="Asp"/>
    <property type="match status" value="1"/>
</dbReference>
<dbReference type="PROSITE" id="PS00141">
    <property type="entry name" value="ASP_PROTEASE"/>
    <property type="match status" value="2"/>
</dbReference>
<keyword evidence="4" id="KW-0378">Hydrolase</keyword>
<dbReference type="GO" id="GO:0004190">
    <property type="term" value="F:aspartic-type endopeptidase activity"/>
    <property type="evidence" value="ECO:0007669"/>
    <property type="project" value="UniProtKB-KW"/>
</dbReference>
<comment type="caution">
    <text evidence="7">The sequence shown here is derived from an EMBL/GenBank/DDBJ whole genome shotgun (WGS) entry which is preliminary data.</text>
</comment>
<dbReference type="SUPFAM" id="SSF50630">
    <property type="entry name" value="Acid proteases"/>
    <property type="match status" value="1"/>
</dbReference>
<dbReference type="CDD" id="cd05471">
    <property type="entry name" value="pepsin_like"/>
    <property type="match status" value="1"/>
</dbReference>
<evidence type="ECO:0000256" key="2">
    <source>
        <dbReference type="ARBA" id="ARBA00022750"/>
    </source>
</evidence>
<proteinExistence type="inferred from homology"/>
<feature type="chain" id="PRO_5002007341" evidence="5">
    <location>
        <begin position="18"/>
        <end position="395"/>
    </location>
</feature>
<dbReference type="STRING" id="1245745.A0A0A2VXY8"/>
<evidence type="ECO:0000256" key="5">
    <source>
        <dbReference type="SAM" id="SignalP"/>
    </source>
</evidence>
<evidence type="ECO:0000256" key="4">
    <source>
        <dbReference type="RuleBase" id="RU000454"/>
    </source>
</evidence>
<name>A0A0A2VXY8_BEABA</name>
<gene>
    <name evidence="7" type="ORF">BBAD15_g9144</name>
</gene>
<dbReference type="HOGENOM" id="CLU_038846_0_0_1"/>
<protein>
    <submittedName>
        <fullName evidence="7">Polyporopepsin</fullName>
    </submittedName>
</protein>
<dbReference type="PRINTS" id="PR00792">
    <property type="entry name" value="PEPSIN"/>
</dbReference>
<feature type="active site" evidence="3">
    <location>
        <position position="272"/>
    </location>
</feature>
<dbReference type="Gene3D" id="2.40.70.10">
    <property type="entry name" value="Acid Proteases"/>
    <property type="match status" value="2"/>
</dbReference>
<keyword evidence="2 4" id="KW-0064">Aspartyl protease</keyword>
<dbReference type="eggNOG" id="KOG1339">
    <property type="taxonomic scope" value="Eukaryota"/>
</dbReference>
<dbReference type="InterPro" id="IPR021109">
    <property type="entry name" value="Peptidase_aspartic_dom_sf"/>
</dbReference>
<dbReference type="PANTHER" id="PTHR47966">
    <property type="entry name" value="BETA-SITE APP-CLEAVING ENZYME, ISOFORM A-RELATED"/>
    <property type="match status" value="1"/>
</dbReference>